<evidence type="ECO:0000313" key="2">
    <source>
        <dbReference type="EMBL" id="OUQ10048.1"/>
    </source>
</evidence>
<reference evidence="3" key="1">
    <citation type="submission" date="2017-04" db="EMBL/GenBank/DDBJ databases">
        <title>Function of individual gut microbiota members based on whole genome sequencing of pure cultures obtained from chicken caecum.</title>
        <authorList>
            <person name="Medvecky M."/>
            <person name="Cejkova D."/>
            <person name="Polansky O."/>
            <person name="Karasova D."/>
            <person name="Kubasova T."/>
            <person name="Cizek A."/>
            <person name="Rychlik I."/>
        </authorList>
    </citation>
    <scope>NUCLEOTIDE SEQUENCE [LARGE SCALE GENOMIC DNA]</scope>
    <source>
        <strain evidence="3">An144</strain>
    </source>
</reference>
<dbReference type="Proteomes" id="UP000588071">
    <property type="component" value="Unassembled WGS sequence"/>
</dbReference>
<dbReference type="EMBL" id="NFLC01000013">
    <property type="protein sequence ID" value="OUQ10048.1"/>
    <property type="molecule type" value="Genomic_DNA"/>
</dbReference>
<proteinExistence type="predicted"/>
<sequence>MRKPKRVHEKFKLIRGVYLTAIGQENRIYYFKISNDFEVEVGDVCLTFYQNPIAVYPLPTLIRVDGILTDERLIKQALAQEKRQSYSYLPIVKRYKGNEWHPKEFFEMMRVFEKWQGSIQ</sequence>
<evidence type="ECO:0000313" key="3">
    <source>
        <dbReference type="Proteomes" id="UP000196074"/>
    </source>
</evidence>
<comment type="caution">
    <text evidence="2">The sequence shown here is derived from an EMBL/GenBank/DDBJ whole genome shotgun (WGS) entry which is preliminary data.</text>
</comment>
<dbReference type="AlphaFoldDB" id="A0A1Y4QXI0"/>
<protein>
    <submittedName>
        <fullName evidence="2">Uncharacterized protein</fullName>
    </submittedName>
</protein>
<dbReference type="Proteomes" id="UP000196074">
    <property type="component" value="Unassembled WGS sequence"/>
</dbReference>
<evidence type="ECO:0000313" key="1">
    <source>
        <dbReference type="EMBL" id="NME50406.1"/>
    </source>
</evidence>
<organism evidence="2 3">
    <name type="scientific">Enterococcus cecorum</name>
    <dbReference type="NCBI Taxonomy" id="44008"/>
    <lineage>
        <taxon>Bacteria</taxon>
        <taxon>Bacillati</taxon>
        <taxon>Bacillota</taxon>
        <taxon>Bacilli</taxon>
        <taxon>Lactobacillales</taxon>
        <taxon>Enterococcaceae</taxon>
        <taxon>Enterococcus</taxon>
    </lineage>
</organism>
<accession>A0A1Y4QXI0</accession>
<dbReference type="RefSeq" id="WP_047338778.1">
    <property type="nucleotide sequence ID" value="NZ_CP144490.1"/>
</dbReference>
<reference evidence="1 4" key="3">
    <citation type="submission" date="2020-04" db="EMBL/GenBank/DDBJ databases">
        <authorList>
            <person name="Hitch T.C.A."/>
            <person name="Wylensek D."/>
            <person name="Clavel T."/>
        </authorList>
    </citation>
    <scope>NUCLEOTIDE SEQUENCE [LARGE SCALE GENOMIC DNA]</scope>
    <source>
        <strain evidence="1 4">WCA-380-WT-3C</strain>
    </source>
</reference>
<dbReference type="EMBL" id="JABAFV010000017">
    <property type="protein sequence ID" value="NME50406.1"/>
    <property type="molecule type" value="Genomic_DNA"/>
</dbReference>
<evidence type="ECO:0000313" key="4">
    <source>
        <dbReference type="Proteomes" id="UP000588071"/>
    </source>
</evidence>
<reference evidence="2" key="2">
    <citation type="journal article" date="2018" name="BMC Genomics">
        <title>Whole genome sequencing and function prediction of 133 gut anaerobes isolated from chicken caecum in pure cultures.</title>
        <authorList>
            <person name="Medvecky M."/>
            <person name="Cejkova D."/>
            <person name="Polansky O."/>
            <person name="Karasova D."/>
            <person name="Kubasova T."/>
            <person name="Cizek A."/>
            <person name="Rychlik I."/>
        </authorList>
    </citation>
    <scope>NUCLEOTIDE SEQUENCE</scope>
    <source>
        <strain evidence="2">An144</strain>
    </source>
</reference>
<gene>
    <name evidence="2" type="ORF">B5E88_07575</name>
    <name evidence="1" type="ORF">HF857_09305</name>
</gene>
<name>A0A1Y4QXI0_9ENTE</name>